<dbReference type="AlphaFoldDB" id="A0A0F4G4W8"/>
<reference evidence="1 2" key="1">
    <citation type="submission" date="2015-03" db="EMBL/GenBank/DDBJ databases">
        <title>RNA-seq based gene annotation and comparative genomics of four Zymoseptoria species reveal species-specific pathogenicity related genes and transposable element activity.</title>
        <authorList>
            <person name="Grandaubert J."/>
            <person name="Bhattacharyya A."/>
            <person name="Stukenbrock E.H."/>
        </authorList>
    </citation>
    <scope>NUCLEOTIDE SEQUENCE [LARGE SCALE GENOMIC DNA]</scope>
    <source>
        <strain evidence="1 2">Zb18110</strain>
    </source>
</reference>
<dbReference type="OrthoDB" id="5420711at2759"/>
<gene>
    <name evidence="1" type="ORF">TI39_contig5865g00003</name>
</gene>
<dbReference type="PANTHER" id="PTHR38790">
    <property type="entry name" value="2EXR DOMAIN-CONTAINING PROTEIN-RELATED"/>
    <property type="match status" value="1"/>
</dbReference>
<organism evidence="1 2">
    <name type="scientific">Zymoseptoria brevis</name>
    <dbReference type="NCBI Taxonomy" id="1047168"/>
    <lineage>
        <taxon>Eukaryota</taxon>
        <taxon>Fungi</taxon>
        <taxon>Dikarya</taxon>
        <taxon>Ascomycota</taxon>
        <taxon>Pezizomycotina</taxon>
        <taxon>Dothideomycetes</taxon>
        <taxon>Dothideomycetidae</taxon>
        <taxon>Mycosphaerellales</taxon>
        <taxon>Mycosphaerellaceae</taxon>
        <taxon>Zymoseptoria</taxon>
    </lineage>
</organism>
<accession>A0A0F4G4W8</accession>
<keyword evidence="2" id="KW-1185">Reference proteome</keyword>
<name>A0A0F4G4W8_9PEZI</name>
<evidence type="ECO:0000313" key="1">
    <source>
        <dbReference type="EMBL" id="KJX92344.1"/>
    </source>
</evidence>
<proteinExistence type="predicted"/>
<protein>
    <submittedName>
        <fullName evidence="1">Uncharacterized protein</fullName>
    </submittedName>
</protein>
<sequence>MMADPPVMRPPTAVWNEAEGKSKNISTGRMRPLYTSCSEHYHALERNSLVHTAIDPNVSQEMTVVPSEKPQANGSPFLRLPTEIRLHIYSLLVLPRQPSDLLPSYEKITSSTQDYYDYDKTRFGTDRTTSNPTLHIRTFDPQTYPRRYGTNRSHTRSKYSVRGQSMRFRCMETTYHCVNNPKIESNMALLRTNKQIHAEAAELLYGSYTFDFDTHVEAIAPFMADLTPFARSCIKSVRIVKRALAYQKEFDKCEWSGALRALTDSSNGIALRKLELGIVAGRPGPDGWDDVSTYSASDFGILREQENMEWIQYLLAFKGLQELEVDAVIEHCPPVTSSTNMANYVRFSASVEGGFREWLKGEILERELSSRA</sequence>
<dbReference type="EMBL" id="LAFY01005820">
    <property type="protein sequence ID" value="KJX92344.1"/>
    <property type="molecule type" value="Genomic_DNA"/>
</dbReference>
<evidence type="ECO:0000313" key="2">
    <source>
        <dbReference type="Proteomes" id="UP000033647"/>
    </source>
</evidence>
<dbReference type="Proteomes" id="UP000033647">
    <property type="component" value="Unassembled WGS sequence"/>
</dbReference>
<comment type="caution">
    <text evidence="1">The sequence shown here is derived from an EMBL/GenBank/DDBJ whole genome shotgun (WGS) entry which is preliminary data.</text>
</comment>